<protein>
    <recommendedName>
        <fullName evidence="4">Lipoprotein</fullName>
    </recommendedName>
</protein>
<sequence>MRRLLSSLLILVLPLSACVLYDRDDQRHRPDHRYERYHDRAHDNRGRDWNRSWQNRRDDGRWR</sequence>
<feature type="region of interest" description="Disordered" evidence="1">
    <location>
        <begin position="43"/>
        <end position="63"/>
    </location>
</feature>
<evidence type="ECO:0000256" key="1">
    <source>
        <dbReference type="SAM" id="MobiDB-lite"/>
    </source>
</evidence>
<comment type="caution">
    <text evidence="2">The sequence shown here is derived from an EMBL/GenBank/DDBJ whole genome shotgun (WGS) entry which is preliminary data.</text>
</comment>
<accession>A0ABD7JYN4</accession>
<reference evidence="2 3" key="1">
    <citation type="submission" date="2018-12" db="EMBL/GenBank/DDBJ databases">
        <title>Pseudomonas aeruginosa Diversity Panel.</title>
        <authorList>
            <person name="Snesrud E."/>
            <person name="Mcgann P."/>
        </authorList>
    </citation>
    <scope>NUCLEOTIDE SEQUENCE [LARGE SCALE GENOMIC DNA]</scope>
    <source>
        <strain evidence="2 3">MRSN6241</strain>
    </source>
</reference>
<organism evidence="2 3">
    <name type="scientific">Pseudomonas aeruginosa</name>
    <dbReference type="NCBI Taxonomy" id="287"/>
    <lineage>
        <taxon>Bacteria</taxon>
        <taxon>Pseudomonadati</taxon>
        <taxon>Pseudomonadota</taxon>
        <taxon>Gammaproteobacteria</taxon>
        <taxon>Pseudomonadales</taxon>
        <taxon>Pseudomonadaceae</taxon>
        <taxon>Pseudomonas</taxon>
    </lineage>
</organism>
<dbReference type="EMBL" id="RXTL01000029">
    <property type="protein sequence ID" value="RTS42822.1"/>
    <property type="molecule type" value="Genomic_DNA"/>
</dbReference>
<dbReference type="Proteomes" id="UP000276985">
    <property type="component" value="Unassembled WGS sequence"/>
</dbReference>
<dbReference type="RefSeq" id="WP_003151244.1">
    <property type="nucleotide sequence ID" value="NZ_LFXS01000036.1"/>
</dbReference>
<gene>
    <name evidence="2" type="ORF">DY940_22690</name>
</gene>
<dbReference type="AlphaFoldDB" id="A0ABD7JYN4"/>
<name>A0ABD7JYN4_PSEAI</name>
<evidence type="ECO:0000313" key="2">
    <source>
        <dbReference type="EMBL" id="RTS42822.1"/>
    </source>
</evidence>
<evidence type="ECO:0000313" key="3">
    <source>
        <dbReference type="Proteomes" id="UP000276985"/>
    </source>
</evidence>
<evidence type="ECO:0008006" key="4">
    <source>
        <dbReference type="Google" id="ProtNLM"/>
    </source>
</evidence>
<proteinExistence type="predicted"/>